<keyword evidence="1" id="KW-0805">Transcription regulation</keyword>
<dbReference type="GO" id="GO:0003677">
    <property type="term" value="F:DNA binding"/>
    <property type="evidence" value="ECO:0007669"/>
    <property type="project" value="UniProtKB-KW"/>
</dbReference>
<evidence type="ECO:0000256" key="2">
    <source>
        <dbReference type="ARBA" id="ARBA00023082"/>
    </source>
</evidence>
<comment type="caution">
    <text evidence="6">The sequence shown here is derived from an EMBL/GenBank/DDBJ whole genome shotgun (WGS) entry which is preliminary data.</text>
</comment>
<dbReference type="FunFam" id="1.10.10.10:FF:000004">
    <property type="entry name" value="RNA polymerase sigma factor SigA"/>
    <property type="match status" value="1"/>
</dbReference>
<protein>
    <submittedName>
        <fullName evidence="6">RNA polymerase sigma factor RpoD</fullName>
    </submittedName>
</protein>
<dbReference type="Pfam" id="PF04545">
    <property type="entry name" value="Sigma70_r4"/>
    <property type="match status" value="1"/>
</dbReference>
<dbReference type="SUPFAM" id="SSF88659">
    <property type="entry name" value="Sigma3 and sigma4 domains of RNA polymerase sigma factors"/>
    <property type="match status" value="1"/>
</dbReference>
<dbReference type="Gene3D" id="1.10.10.10">
    <property type="entry name" value="Winged helix-like DNA-binding domain superfamily/Winged helix DNA-binding domain"/>
    <property type="match status" value="2"/>
</dbReference>
<dbReference type="AlphaFoldDB" id="A0A1J5QMX6"/>
<gene>
    <name evidence="6" type="primary">rpoD_9</name>
    <name evidence="6" type="ORF">GALL_369470</name>
</gene>
<dbReference type="PANTHER" id="PTHR30603">
    <property type="entry name" value="RNA POLYMERASE SIGMA FACTOR RPO"/>
    <property type="match status" value="1"/>
</dbReference>
<evidence type="ECO:0000256" key="4">
    <source>
        <dbReference type="ARBA" id="ARBA00023163"/>
    </source>
</evidence>
<dbReference type="CDD" id="cd06171">
    <property type="entry name" value="Sigma70_r4"/>
    <property type="match status" value="1"/>
</dbReference>
<accession>A0A1J5QMX6</accession>
<reference evidence="6" key="1">
    <citation type="submission" date="2016-10" db="EMBL/GenBank/DDBJ databases">
        <title>Sequence of Gallionella enrichment culture.</title>
        <authorList>
            <person name="Poehlein A."/>
            <person name="Muehling M."/>
            <person name="Daniel R."/>
        </authorList>
    </citation>
    <scope>NUCLEOTIDE SEQUENCE</scope>
</reference>
<dbReference type="PANTHER" id="PTHR30603:SF60">
    <property type="entry name" value="RNA POLYMERASE SIGMA FACTOR RPOD"/>
    <property type="match status" value="1"/>
</dbReference>
<dbReference type="EMBL" id="MLJW01000944">
    <property type="protein sequence ID" value="OIQ81292.1"/>
    <property type="molecule type" value="Genomic_DNA"/>
</dbReference>
<proteinExistence type="predicted"/>
<keyword evidence="2" id="KW-0731">Sigma factor</keyword>
<dbReference type="InterPro" id="IPR014284">
    <property type="entry name" value="RNA_pol_sigma-70_dom"/>
</dbReference>
<keyword evidence="3" id="KW-0238">DNA-binding</keyword>
<dbReference type="InterPro" id="IPR050239">
    <property type="entry name" value="Sigma-70_RNA_pol_init_factors"/>
</dbReference>
<feature type="domain" description="RNA polymerase sigma-70" evidence="5">
    <location>
        <begin position="84"/>
        <end position="110"/>
    </location>
</feature>
<keyword evidence="4" id="KW-0804">Transcription</keyword>
<dbReference type="NCBIfam" id="TIGR02937">
    <property type="entry name" value="sigma70-ECF"/>
    <property type="match status" value="1"/>
</dbReference>
<evidence type="ECO:0000256" key="3">
    <source>
        <dbReference type="ARBA" id="ARBA00023125"/>
    </source>
</evidence>
<dbReference type="InterPro" id="IPR000943">
    <property type="entry name" value="RNA_pol_sigma70"/>
</dbReference>
<organism evidence="6">
    <name type="scientific">mine drainage metagenome</name>
    <dbReference type="NCBI Taxonomy" id="410659"/>
    <lineage>
        <taxon>unclassified sequences</taxon>
        <taxon>metagenomes</taxon>
        <taxon>ecological metagenomes</taxon>
    </lineage>
</organism>
<dbReference type="InterPro" id="IPR013324">
    <property type="entry name" value="RNA_pol_sigma_r3/r4-like"/>
</dbReference>
<sequence length="126" mass="14344">MPEDKVRKIMKIAKEPISMETPIGDDDDSHLGDFIEDTGMLAPTDAALQASLRDVVKDILDSLTPREAKVLRMRFGIEMANDHTLEEVGKQFDVTRERIRQIEAKALRKLKHPSRSDKLRSFLDSL</sequence>
<evidence type="ECO:0000313" key="6">
    <source>
        <dbReference type="EMBL" id="OIQ81292.1"/>
    </source>
</evidence>
<name>A0A1J5QMX6_9ZZZZ</name>
<dbReference type="InterPro" id="IPR036388">
    <property type="entry name" value="WH-like_DNA-bd_sf"/>
</dbReference>
<dbReference type="GO" id="GO:0016987">
    <property type="term" value="F:sigma factor activity"/>
    <property type="evidence" value="ECO:0007669"/>
    <property type="project" value="UniProtKB-KW"/>
</dbReference>
<dbReference type="InterPro" id="IPR007630">
    <property type="entry name" value="RNA_pol_sigma70_r4"/>
</dbReference>
<dbReference type="PROSITE" id="PS00716">
    <property type="entry name" value="SIGMA70_2"/>
    <property type="match status" value="1"/>
</dbReference>
<dbReference type="Pfam" id="PF04539">
    <property type="entry name" value="Sigma70_r3"/>
    <property type="match status" value="1"/>
</dbReference>
<evidence type="ECO:0000256" key="1">
    <source>
        <dbReference type="ARBA" id="ARBA00023015"/>
    </source>
</evidence>
<dbReference type="GO" id="GO:0006352">
    <property type="term" value="P:DNA-templated transcription initiation"/>
    <property type="evidence" value="ECO:0007669"/>
    <property type="project" value="InterPro"/>
</dbReference>
<dbReference type="InterPro" id="IPR007624">
    <property type="entry name" value="RNA_pol_sigma70_r3"/>
</dbReference>
<dbReference type="PRINTS" id="PR00046">
    <property type="entry name" value="SIGMA70FCT"/>
</dbReference>
<evidence type="ECO:0000259" key="5">
    <source>
        <dbReference type="PROSITE" id="PS00716"/>
    </source>
</evidence>